<sequence>MSRLLVVRVVVTVLVVGLWVASLLAGLGGTFRFNGAAVAGNPYVGAIEPDAAYRLPLPPGLMQGDLLDQRALSVDDRVAMMGIPKVGSKVQLTLQRNEEKRTVTVVAVPIPPLRPFERAQIAVELLFAILGLALLWRGRDWTAWGLAMFALGWGTKDAVLAFPGAQGIAHAFAVMALRATRDLGLYVAARHLGGPTLPRRVASISLWTMLTAAVASGLARFVNYLGWIYTGRFTDALITAGSQLAVTGTVICVLTLASGYRHGDDSRRLRIRWILVAALLQASGWAISPVSEYPGAGKQLAIAVLSVSAAACYAYAVLRHKLVDLSFVISRTLVYGAVVALVVGMFAIIEHAVATKAMGEEAGLVLHLVVPLVLGVMLHQVRARIEHVVERLFFRRQFAAEQALRRLAHESAYMEQAERLVERTLGDIITHLRPARVAIYRRVDDGYVRSGQQGGPDWPLHVAADDPVFVALRSAPDEQDLTERASALGSSGMAFPMSMAGRLQGALVCGERTEHYTPDERRVLMRVAHDVGAALYSLKARENERLLDGLAQGTLSVQELRQQGTRLVQPPAVLERADADGFAVDAPDDAPPATA</sequence>
<evidence type="ECO:0000313" key="4">
    <source>
        <dbReference type="Proteomes" id="UP001267878"/>
    </source>
</evidence>
<protein>
    <recommendedName>
        <fullName evidence="2">GAF domain-containing protein</fullName>
    </recommendedName>
</protein>
<keyword evidence="1" id="KW-0812">Transmembrane</keyword>
<evidence type="ECO:0000256" key="1">
    <source>
        <dbReference type="SAM" id="Phobius"/>
    </source>
</evidence>
<organism evidence="3 4">
    <name type="scientific">Agrilutibacter niabensis</name>
    <dbReference type="NCBI Taxonomy" id="380628"/>
    <lineage>
        <taxon>Bacteria</taxon>
        <taxon>Pseudomonadati</taxon>
        <taxon>Pseudomonadota</taxon>
        <taxon>Gammaproteobacteria</taxon>
        <taxon>Lysobacterales</taxon>
        <taxon>Lysobacteraceae</taxon>
        <taxon>Agrilutibacter</taxon>
    </lineage>
</organism>
<dbReference type="Gene3D" id="3.30.450.40">
    <property type="match status" value="1"/>
</dbReference>
<keyword evidence="1" id="KW-0472">Membrane</keyword>
<dbReference type="InterPro" id="IPR003018">
    <property type="entry name" value="GAF"/>
</dbReference>
<evidence type="ECO:0000313" key="3">
    <source>
        <dbReference type="EMBL" id="MDR7100631.1"/>
    </source>
</evidence>
<keyword evidence="4" id="KW-1185">Reference proteome</keyword>
<dbReference type="EMBL" id="JAVDVW010000002">
    <property type="protein sequence ID" value="MDR7100631.1"/>
    <property type="molecule type" value="Genomic_DNA"/>
</dbReference>
<feature type="transmembrane region" description="Helical" evidence="1">
    <location>
        <begin position="364"/>
        <end position="381"/>
    </location>
</feature>
<feature type="transmembrane region" description="Helical" evidence="1">
    <location>
        <begin position="6"/>
        <end position="27"/>
    </location>
</feature>
<gene>
    <name evidence="3" type="ORF">J2X04_003012</name>
</gene>
<feature type="transmembrane region" description="Helical" evidence="1">
    <location>
        <begin position="269"/>
        <end position="288"/>
    </location>
</feature>
<feature type="transmembrane region" description="Helical" evidence="1">
    <location>
        <begin position="236"/>
        <end position="257"/>
    </location>
</feature>
<feature type="transmembrane region" description="Helical" evidence="1">
    <location>
        <begin position="325"/>
        <end position="349"/>
    </location>
</feature>
<reference evidence="3 4" key="1">
    <citation type="submission" date="2023-07" db="EMBL/GenBank/DDBJ databases">
        <title>Sorghum-associated microbial communities from plants grown in Nebraska, USA.</title>
        <authorList>
            <person name="Schachtman D."/>
        </authorList>
    </citation>
    <scope>NUCLEOTIDE SEQUENCE [LARGE SCALE GENOMIC DNA]</scope>
    <source>
        <strain evidence="3 4">BE187</strain>
    </source>
</reference>
<name>A0ABU1VT25_9GAMM</name>
<proteinExistence type="predicted"/>
<dbReference type="Proteomes" id="UP001267878">
    <property type="component" value="Unassembled WGS sequence"/>
</dbReference>
<dbReference type="InterPro" id="IPR029016">
    <property type="entry name" value="GAF-like_dom_sf"/>
</dbReference>
<feature type="transmembrane region" description="Helical" evidence="1">
    <location>
        <begin position="300"/>
        <end position="318"/>
    </location>
</feature>
<comment type="caution">
    <text evidence="3">The sequence shown here is derived from an EMBL/GenBank/DDBJ whole genome shotgun (WGS) entry which is preliminary data.</text>
</comment>
<keyword evidence="1" id="KW-1133">Transmembrane helix</keyword>
<accession>A0ABU1VT25</accession>
<feature type="transmembrane region" description="Helical" evidence="1">
    <location>
        <begin position="201"/>
        <end position="224"/>
    </location>
</feature>
<evidence type="ECO:0000259" key="2">
    <source>
        <dbReference type="Pfam" id="PF01590"/>
    </source>
</evidence>
<feature type="transmembrane region" description="Helical" evidence="1">
    <location>
        <begin position="121"/>
        <end position="138"/>
    </location>
</feature>
<dbReference type="Pfam" id="PF01590">
    <property type="entry name" value="GAF"/>
    <property type="match status" value="1"/>
</dbReference>
<feature type="transmembrane region" description="Helical" evidence="1">
    <location>
        <begin position="158"/>
        <end position="180"/>
    </location>
</feature>
<dbReference type="RefSeq" id="WP_310055629.1">
    <property type="nucleotide sequence ID" value="NZ_JAVDVW010000002.1"/>
</dbReference>
<dbReference type="SUPFAM" id="SSF55781">
    <property type="entry name" value="GAF domain-like"/>
    <property type="match status" value="1"/>
</dbReference>
<feature type="domain" description="GAF" evidence="2">
    <location>
        <begin position="418"/>
        <end position="535"/>
    </location>
</feature>